<dbReference type="GO" id="GO:0000922">
    <property type="term" value="C:spindle pole"/>
    <property type="evidence" value="ECO:0007669"/>
    <property type="project" value="TreeGrafter"/>
</dbReference>
<dbReference type="GO" id="GO:0005737">
    <property type="term" value="C:cytoplasm"/>
    <property type="evidence" value="ECO:0007669"/>
    <property type="project" value="UniProtKB-SubCell"/>
</dbReference>
<dbReference type="Proteomes" id="UP000029725">
    <property type="component" value="Unassembled WGS sequence"/>
</dbReference>
<dbReference type="EMBL" id="JMKJ01000455">
    <property type="protein sequence ID" value="KGG50909.1"/>
    <property type="molecule type" value="Genomic_DNA"/>
</dbReference>
<dbReference type="InterPro" id="IPR051185">
    <property type="entry name" value="ASPM"/>
</dbReference>
<evidence type="ECO:0000256" key="3">
    <source>
        <dbReference type="ARBA" id="ARBA00022860"/>
    </source>
</evidence>
<reference evidence="5 6" key="1">
    <citation type="submission" date="2014-04" db="EMBL/GenBank/DDBJ databases">
        <title>A new species of microsporidia sheds light on the evolution of extreme parasitism.</title>
        <authorList>
            <person name="Haag K.L."/>
            <person name="James T.Y."/>
            <person name="Larsson R."/>
            <person name="Schaer T.M."/>
            <person name="Refardt D."/>
            <person name="Pombert J.-F."/>
            <person name="Ebert D."/>
        </authorList>
    </citation>
    <scope>NUCLEOTIDE SEQUENCE [LARGE SCALE GENOMIC DNA]</scope>
    <source>
        <strain evidence="5 6">UGP3</strain>
        <tissue evidence="5">Spores</tissue>
    </source>
</reference>
<comment type="subcellular location">
    <subcellularLocation>
        <location evidence="1">Cytoplasm</location>
    </subcellularLocation>
</comment>
<keyword evidence="6" id="KW-1185">Reference proteome</keyword>
<dbReference type="InterPro" id="IPR001715">
    <property type="entry name" value="CH_dom"/>
</dbReference>
<dbReference type="PROSITE" id="PS50021">
    <property type="entry name" value="CH"/>
    <property type="match status" value="1"/>
</dbReference>
<dbReference type="AlphaFoldDB" id="A0A098VQ60"/>
<dbReference type="RefSeq" id="XP_013237336.1">
    <property type="nucleotide sequence ID" value="XM_013381882.1"/>
</dbReference>
<dbReference type="GeneID" id="25260207"/>
<evidence type="ECO:0000256" key="2">
    <source>
        <dbReference type="ARBA" id="ARBA00022490"/>
    </source>
</evidence>
<dbReference type="InterPro" id="IPR036872">
    <property type="entry name" value="CH_dom_sf"/>
</dbReference>
<dbReference type="SUPFAM" id="SSF47576">
    <property type="entry name" value="Calponin-homology domain, CH-domain"/>
    <property type="match status" value="1"/>
</dbReference>
<evidence type="ECO:0000256" key="1">
    <source>
        <dbReference type="ARBA" id="ARBA00004496"/>
    </source>
</evidence>
<dbReference type="GO" id="GO:0000278">
    <property type="term" value="P:mitotic cell cycle"/>
    <property type="evidence" value="ECO:0007669"/>
    <property type="project" value="TreeGrafter"/>
</dbReference>
<evidence type="ECO:0000259" key="4">
    <source>
        <dbReference type="PROSITE" id="PS50021"/>
    </source>
</evidence>
<gene>
    <name evidence="5" type="ORF">DI09_50p160</name>
</gene>
<dbReference type="CDD" id="cd21223">
    <property type="entry name" value="CH_ASPM_rpt1"/>
    <property type="match status" value="1"/>
</dbReference>
<accession>A0A098VQ60</accession>
<dbReference type="VEuPathDB" id="MicrosporidiaDB:DI09_50p160"/>
<dbReference type="Gene3D" id="1.10.418.10">
    <property type="entry name" value="Calponin-like domain"/>
    <property type="match status" value="2"/>
</dbReference>
<dbReference type="PANTHER" id="PTHR22706:SF1">
    <property type="entry name" value="ASSEMBLY FACTOR FOR SPINDLE MICROTUBULES"/>
    <property type="match status" value="1"/>
</dbReference>
<organism evidence="5 6">
    <name type="scientific">Mitosporidium daphniae</name>
    <dbReference type="NCBI Taxonomy" id="1485682"/>
    <lineage>
        <taxon>Eukaryota</taxon>
        <taxon>Fungi</taxon>
        <taxon>Fungi incertae sedis</taxon>
        <taxon>Microsporidia</taxon>
        <taxon>Mitosporidium</taxon>
    </lineage>
</organism>
<proteinExistence type="predicted"/>
<keyword evidence="3" id="KW-0112">Calmodulin-binding</keyword>
<dbReference type="GO" id="GO:0051295">
    <property type="term" value="P:establishment of meiotic spindle localization"/>
    <property type="evidence" value="ECO:0007669"/>
    <property type="project" value="TreeGrafter"/>
</dbReference>
<feature type="domain" description="Calponin-homology (CH)" evidence="4">
    <location>
        <begin position="257"/>
        <end position="376"/>
    </location>
</feature>
<evidence type="ECO:0000313" key="6">
    <source>
        <dbReference type="Proteomes" id="UP000029725"/>
    </source>
</evidence>
<protein>
    <submittedName>
        <fullName evidence="5">Abnormal spindle-like microcephaly-associated protein</fullName>
    </submittedName>
</protein>
<comment type="caution">
    <text evidence="5">The sequence shown here is derived from an EMBL/GenBank/DDBJ whole genome shotgun (WGS) entry which is preliminary data.</text>
</comment>
<evidence type="ECO:0000313" key="5">
    <source>
        <dbReference type="EMBL" id="KGG50909.1"/>
    </source>
</evidence>
<sequence length="524" mass="60179">MSKRKIPPTHSYLESFSSTLFSAAQNAEEECATYRDETPMERGFLNWINFELAQLEDVLQNNFSREIDDYDVNKHNHDMASKLISGQKISTLENKLFASNHENGTNENLFLNSPFPYFRSKLQKEFECKRIALSATLNFYYDVVAREDVVSMFTLTYSEWWLRFGLEVLSGNYFHPSEYPNIRKVFLDVIFPASNVAHKLGFSQSAILNALLLIYLLDLLRSKMHSLQLSAPRLLFKEKVDFLNLFCKKILQPQGDIVRQFSLYGAVFAYTQKPCDAVAYHISQLSLDLRDGIQLSRLLAKVTSDSSFLSLPMKVLKPFHLSNMSSIFRLLRERGFSFQVLNASLGSVQEIETKDIVDGHKEKTIAFLFKIVCSWKVPALISHSSLQKEITLLYEKKPIKETPPSSIELREVHCQLADAKAGHLSLLFEWCWIIGQVMNKLPVHDFSSSFADGRLFSALLLHYESCGKRPPPQNNWMHFFIKSMEGRLPSIISKEALMSSPRHCLDEKVVLFLLSYLCCLFLEP</sequence>
<keyword evidence="2" id="KW-0963">Cytoplasm</keyword>
<dbReference type="HOGENOM" id="CLU_519790_0_0_1"/>
<dbReference type="GO" id="GO:0005516">
    <property type="term" value="F:calmodulin binding"/>
    <property type="evidence" value="ECO:0007669"/>
    <property type="project" value="UniProtKB-KW"/>
</dbReference>
<dbReference type="OrthoDB" id="76388at2759"/>
<dbReference type="GO" id="GO:0007051">
    <property type="term" value="P:spindle organization"/>
    <property type="evidence" value="ECO:0007669"/>
    <property type="project" value="TreeGrafter"/>
</dbReference>
<name>A0A098VQ60_9MICR</name>
<dbReference type="PANTHER" id="PTHR22706">
    <property type="entry name" value="ASSEMBLY FACTOR FOR SPINDLE MICROTUBULES"/>
    <property type="match status" value="1"/>
</dbReference>